<evidence type="ECO:0000313" key="3">
    <source>
        <dbReference type="Proteomes" id="UP000287651"/>
    </source>
</evidence>
<feature type="compositionally biased region" description="Basic and acidic residues" evidence="1">
    <location>
        <begin position="1"/>
        <end position="12"/>
    </location>
</feature>
<proteinExistence type="predicted"/>
<protein>
    <submittedName>
        <fullName evidence="2">Uncharacterized protein</fullName>
    </submittedName>
</protein>
<organism evidence="2 3">
    <name type="scientific">Ensete ventricosum</name>
    <name type="common">Abyssinian banana</name>
    <name type="synonym">Musa ensete</name>
    <dbReference type="NCBI Taxonomy" id="4639"/>
    <lineage>
        <taxon>Eukaryota</taxon>
        <taxon>Viridiplantae</taxon>
        <taxon>Streptophyta</taxon>
        <taxon>Embryophyta</taxon>
        <taxon>Tracheophyta</taxon>
        <taxon>Spermatophyta</taxon>
        <taxon>Magnoliopsida</taxon>
        <taxon>Liliopsida</taxon>
        <taxon>Zingiberales</taxon>
        <taxon>Musaceae</taxon>
        <taxon>Ensete</taxon>
    </lineage>
</organism>
<dbReference type="EMBL" id="AMZH03013238">
    <property type="protein sequence ID" value="RRT49611.1"/>
    <property type="molecule type" value="Genomic_DNA"/>
</dbReference>
<accession>A0A426YCZ8</accession>
<evidence type="ECO:0000256" key="1">
    <source>
        <dbReference type="SAM" id="MobiDB-lite"/>
    </source>
</evidence>
<feature type="compositionally biased region" description="Polar residues" evidence="1">
    <location>
        <begin position="15"/>
        <end position="30"/>
    </location>
</feature>
<comment type="caution">
    <text evidence="2">The sequence shown here is derived from an EMBL/GenBank/DDBJ whole genome shotgun (WGS) entry which is preliminary data.</text>
</comment>
<sequence>MRKKENDLHQEDDSITSSSLSKRNLNANQQTKEKGSRFNALPKGSNVVYNIAR</sequence>
<feature type="region of interest" description="Disordered" evidence="1">
    <location>
        <begin position="1"/>
        <end position="53"/>
    </location>
</feature>
<reference evidence="2 3" key="1">
    <citation type="journal article" date="2014" name="Agronomy (Basel)">
        <title>A Draft Genome Sequence for Ensete ventricosum, the Drought-Tolerant Tree Against Hunger.</title>
        <authorList>
            <person name="Harrison J."/>
            <person name="Moore K.A."/>
            <person name="Paszkiewicz K."/>
            <person name="Jones T."/>
            <person name="Grant M."/>
            <person name="Ambacheew D."/>
            <person name="Muzemil S."/>
            <person name="Studholme D.J."/>
        </authorList>
    </citation>
    <scope>NUCLEOTIDE SEQUENCE [LARGE SCALE GENOMIC DNA]</scope>
</reference>
<dbReference type="Proteomes" id="UP000287651">
    <property type="component" value="Unassembled WGS sequence"/>
</dbReference>
<evidence type="ECO:0000313" key="2">
    <source>
        <dbReference type="EMBL" id="RRT49611.1"/>
    </source>
</evidence>
<gene>
    <name evidence="2" type="ORF">B296_00045484</name>
</gene>
<dbReference type="AlphaFoldDB" id="A0A426YCZ8"/>
<name>A0A426YCZ8_ENSVE</name>